<name>X7E9P5_9RHOB</name>
<gene>
    <name evidence="3" type="ORF">OCH239_17040</name>
</gene>
<dbReference type="Proteomes" id="UP000022447">
    <property type="component" value="Unassembled WGS sequence"/>
</dbReference>
<dbReference type="AlphaFoldDB" id="X7E9P5"/>
<dbReference type="PATRIC" id="fig|1449350.3.peg.4012"/>
<feature type="signal peptide" evidence="1">
    <location>
        <begin position="1"/>
        <end position="20"/>
    </location>
</feature>
<dbReference type="CDD" id="cd13640">
    <property type="entry name" value="PBP2_ChoX"/>
    <property type="match status" value="1"/>
</dbReference>
<dbReference type="GO" id="GO:0043190">
    <property type="term" value="C:ATP-binding cassette (ABC) transporter complex"/>
    <property type="evidence" value="ECO:0007669"/>
    <property type="project" value="InterPro"/>
</dbReference>
<sequence>MKSMLTTAAALALAANAAHAQAACEEVTFADVGWTDITATTAATTLVLQALGYETETKVLSVPVTYTSMADGDIDVFLGNWMPTMENDIAPYREDGSVETVRANLEGAKYTLATNAAGAELGIDSFEAIAEHAEALDETIYGIEPGNDGNRLILSMIEDNAFGLGEFDIRESSEQGMLAQVARASDRDEPIVFLGWEPHPMNANFDLTYLTGGDDYFGPNLGGATVYTNTRAGFSDECPNVGTLLQNLSFTLEMENEIMAGILDEGMDPEDAARDWLAANTDVVEGWLEGVTTADGEDGVEAVMGELQ</sequence>
<organism evidence="3 4">
    <name type="scientific">Roseivivax halodurans JCM 10272</name>
    <dbReference type="NCBI Taxonomy" id="1449350"/>
    <lineage>
        <taxon>Bacteria</taxon>
        <taxon>Pseudomonadati</taxon>
        <taxon>Pseudomonadota</taxon>
        <taxon>Alphaproteobacteria</taxon>
        <taxon>Rhodobacterales</taxon>
        <taxon>Roseobacteraceae</taxon>
        <taxon>Roseivivax</taxon>
    </lineage>
</organism>
<accession>X7E9P5</accession>
<dbReference type="NCBIfam" id="TIGR03414">
    <property type="entry name" value="ABC_choline_bnd"/>
    <property type="match status" value="1"/>
</dbReference>
<dbReference type="GO" id="GO:0022857">
    <property type="term" value="F:transmembrane transporter activity"/>
    <property type="evidence" value="ECO:0007669"/>
    <property type="project" value="InterPro"/>
</dbReference>
<reference evidence="3 4" key="1">
    <citation type="submission" date="2014-01" db="EMBL/GenBank/DDBJ databases">
        <title>Roseivivax halodurans JCM 10272 Genome Sequencing.</title>
        <authorList>
            <person name="Lai Q."/>
            <person name="Li G."/>
            <person name="Shao Z."/>
        </authorList>
    </citation>
    <scope>NUCLEOTIDE SEQUENCE [LARGE SCALE GENOMIC DNA]</scope>
    <source>
        <strain evidence="3 4">JCM 10272</strain>
    </source>
</reference>
<dbReference type="SUPFAM" id="SSF53850">
    <property type="entry name" value="Periplasmic binding protein-like II"/>
    <property type="match status" value="1"/>
</dbReference>
<feature type="chain" id="PRO_5004977682" evidence="1">
    <location>
        <begin position="21"/>
        <end position="308"/>
    </location>
</feature>
<dbReference type="InterPro" id="IPR007210">
    <property type="entry name" value="ABC_Gly_betaine_transp_sub-bd"/>
</dbReference>
<evidence type="ECO:0000259" key="2">
    <source>
        <dbReference type="Pfam" id="PF04069"/>
    </source>
</evidence>
<dbReference type="Gene3D" id="3.40.190.100">
    <property type="entry name" value="Glycine betaine-binding periplasmic protein, domain 2"/>
    <property type="match status" value="1"/>
</dbReference>
<dbReference type="Pfam" id="PF04069">
    <property type="entry name" value="OpuAC"/>
    <property type="match status" value="1"/>
</dbReference>
<dbReference type="InterPro" id="IPR017783">
    <property type="entry name" value="ABC_choline_sub-bd"/>
</dbReference>
<dbReference type="RefSeq" id="WP_084782704.1">
    <property type="nucleotide sequence ID" value="NZ_JALZ01000051.1"/>
</dbReference>
<proteinExistence type="predicted"/>
<protein>
    <submittedName>
        <fullName evidence="3">Glycine/betaine ABC transporter substrate-binding protein</fullName>
    </submittedName>
</protein>
<keyword evidence="1" id="KW-0732">Signal</keyword>
<dbReference type="Gene3D" id="3.40.190.10">
    <property type="entry name" value="Periplasmic binding protein-like II"/>
    <property type="match status" value="1"/>
</dbReference>
<feature type="domain" description="ABC-type glycine betaine transport system substrate-binding" evidence="2">
    <location>
        <begin position="26"/>
        <end position="278"/>
    </location>
</feature>
<evidence type="ECO:0000313" key="3">
    <source>
        <dbReference type="EMBL" id="ETX12809.1"/>
    </source>
</evidence>
<dbReference type="STRING" id="1449350.OCH239_17040"/>
<comment type="caution">
    <text evidence="3">The sequence shown here is derived from an EMBL/GenBank/DDBJ whole genome shotgun (WGS) entry which is preliminary data.</text>
</comment>
<dbReference type="OrthoDB" id="9787902at2"/>
<keyword evidence="4" id="KW-1185">Reference proteome</keyword>
<dbReference type="eggNOG" id="COG2113">
    <property type="taxonomic scope" value="Bacteria"/>
</dbReference>
<dbReference type="EMBL" id="JALZ01000051">
    <property type="protein sequence ID" value="ETX12809.1"/>
    <property type="molecule type" value="Genomic_DNA"/>
</dbReference>
<dbReference type="GO" id="GO:0042597">
    <property type="term" value="C:periplasmic space"/>
    <property type="evidence" value="ECO:0007669"/>
    <property type="project" value="InterPro"/>
</dbReference>
<dbReference type="GO" id="GO:0033265">
    <property type="term" value="F:choline binding"/>
    <property type="evidence" value="ECO:0007669"/>
    <property type="project" value="InterPro"/>
</dbReference>
<dbReference type="GO" id="GO:0015871">
    <property type="term" value="P:choline transport"/>
    <property type="evidence" value="ECO:0007669"/>
    <property type="project" value="InterPro"/>
</dbReference>
<evidence type="ECO:0000256" key="1">
    <source>
        <dbReference type="SAM" id="SignalP"/>
    </source>
</evidence>
<evidence type="ECO:0000313" key="4">
    <source>
        <dbReference type="Proteomes" id="UP000022447"/>
    </source>
</evidence>